<evidence type="ECO:0000256" key="7">
    <source>
        <dbReference type="ARBA" id="ARBA00023136"/>
    </source>
</evidence>
<keyword evidence="5" id="KW-0112">Calmodulin-binding</keyword>
<dbReference type="GO" id="GO:0006952">
    <property type="term" value="P:defense response"/>
    <property type="evidence" value="ECO:0007669"/>
    <property type="project" value="UniProtKB-KW"/>
</dbReference>
<name>A0A816UEY7_BRANA</name>
<dbReference type="InterPro" id="IPR004326">
    <property type="entry name" value="Mlo"/>
</dbReference>
<dbReference type="GO" id="GO:0005516">
    <property type="term" value="F:calmodulin binding"/>
    <property type="evidence" value="ECO:0007669"/>
    <property type="project" value="UniProtKB-KW"/>
</dbReference>
<evidence type="ECO:0000256" key="3">
    <source>
        <dbReference type="ARBA" id="ARBA00022692"/>
    </source>
</evidence>
<keyword evidence="7 9" id="KW-0472">Membrane</keyword>
<protein>
    <submittedName>
        <fullName evidence="10">(rape) hypothetical protein</fullName>
    </submittedName>
</protein>
<evidence type="ECO:0000256" key="4">
    <source>
        <dbReference type="ARBA" id="ARBA00022821"/>
    </source>
</evidence>
<evidence type="ECO:0000256" key="5">
    <source>
        <dbReference type="ARBA" id="ARBA00022860"/>
    </source>
</evidence>
<evidence type="ECO:0000313" key="10">
    <source>
        <dbReference type="EMBL" id="CAF2108281.1"/>
    </source>
</evidence>
<dbReference type="PANTHER" id="PTHR31942">
    <property type="entry name" value="MLO-LIKE PROTEIN 1"/>
    <property type="match status" value="1"/>
</dbReference>
<evidence type="ECO:0000256" key="2">
    <source>
        <dbReference type="ARBA" id="ARBA00006574"/>
    </source>
</evidence>
<dbReference type="Proteomes" id="UP001295469">
    <property type="component" value="Chromosome C08"/>
</dbReference>
<reference evidence="10" key="1">
    <citation type="submission" date="2021-01" db="EMBL/GenBank/DDBJ databases">
        <authorList>
            <consortium name="Genoscope - CEA"/>
            <person name="William W."/>
        </authorList>
    </citation>
    <scope>NUCLEOTIDE SEQUENCE</scope>
</reference>
<feature type="transmembrane region" description="Helical" evidence="9">
    <location>
        <begin position="181"/>
        <end position="201"/>
    </location>
</feature>
<organism evidence="10">
    <name type="scientific">Brassica napus</name>
    <name type="common">Rape</name>
    <dbReference type="NCBI Taxonomy" id="3708"/>
    <lineage>
        <taxon>Eukaryota</taxon>
        <taxon>Viridiplantae</taxon>
        <taxon>Streptophyta</taxon>
        <taxon>Embryophyta</taxon>
        <taxon>Tracheophyta</taxon>
        <taxon>Spermatophyta</taxon>
        <taxon>Magnoliopsida</taxon>
        <taxon>eudicotyledons</taxon>
        <taxon>Gunneridae</taxon>
        <taxon>Pentapetalae</taxon>
        <taxon>rosids</taxon>
        <taxon>malvids</taxon>
        <taxon>Brassicales</taxon>
        <taxon>Brassicaceae</taxon>
        <taxon>Brassiceae</taxon>
        <taxon>Brassica</taxon>
    </lineage>
</organism>
<sequence length="236" mass="27788">MADPVKDKIVYEKNLEETATWAVAVVCFVLIVISLFIERLIHKMGTWLKKKHKGTLYEALEKVKADEEVGLRWIGYPGNFKLLMKLTDSDIRTKKSRYPDPDPVLTDPTFYYPDPDSASLDIRIFGSDPDRISNRIRISDKSLRPTWKHWENETQTIEYQHLNDQGRFRFAKQTSFGRRHLSSWSNTNVTLWIVCFFRQFFGSVTEVDYKTLRHGFITVVNLITYFVLFYLLFSIK</sequence>
<keyword evidence="6 9" id="KW-1133">Transmembrane helix</keyword>
<feature type="transmembrane region" description="Helical" evidence="9">
    <location>
        <begin position="20"/>
        <end position="41"/>
    </location>
</feature>
<evidence type="ECO:0000256" key="6">
    <source>
        <dbReference type="ARBA" id="ARBA00022989"/>
    </source>
</evidence>
<comment type="subcellular location">
    <subcellularLocation>
        <location evidence="1">Membrane</location>
        <topology evidence="1">Multi-pass membrane protein</topology>
    </subcellularLocation>
</comment>
<proteinExistence type="inferred from homology"/>
<keyword evidence="4" id="KW-0611">Plant defense</keyword>
<gene>
    <name evidence="10" type="ORF">DARMORV10_C08P14330.1</name>
</gene>
<comment type="similarity">
    <text evidence="2">Belongs to the MLO family.</text>
</comment>
<evidence type="ECO:0000256" key="1">
    <source>
        <dbReference type="ARBA" id="ARBA00004141"/>
    </source>
</evidence>
<dbReference type="PANTHER" id="PTHR31942:SF107">
    <property type="entry name" value="MLO-LIKE PROTEIN"/>
    <property type="match status" value="1"/>
</dbReference>
<dbReference type="EMBL" id="HG994372">
    <property type="protein sequence ID" value="CAF2108281.1"/>
    <property type="molecule type" value="Genomic_DNA"/>
</dbReference>
<keyword evidence="3 9" id="KW-0812">Transmembrane</keyword>
<dbReference type="AlphaFoldDB" id="A0A816UEY7"/>
<dbReference type="GO" id="GO:0016020">
    <property type="term" value="C:membrane"/>
    <property type="evidence" value="ECO:0007669"/>
    <property type="project" value="UniProtKB-SubCell"/>
</dbReference>
<keyword evidence="8" id="KW-0568">Pathogenesis-related protein</keyword>
<evidence type="ECO:0000256" key="9">
    <source>
        <dbReference type="SAM" id="Phobius"/>
    </source>
</evidence>
<accession>A0A816UEY7</accession>
<evidence type="ECO:0000256" key="8">
    <source>
        <dbReference type="ARBA" id="ARBA00023265"/>
    </source>
</evidence>
<feature type="transmembrane region" description="Helical" evidence="9">
    <location>
        <begin position="213"/>
        <end position="233"/>
    </location>
</feature>
<dbReference type="Pfam" id="PF03094">
    <property type="entry name" value="Mlo"/>
    <property type="match status" value="2"/>
</dbReference>